<organism evidence="1 2">
    <name type="scientific">Pseudomonas phage phiPsa267</name>
    <dbReference type="NCBI Taxonomy" id="1460361"/>
    <lineage>
        <taxon>Viruses</taxon>
        <taxon>Duplodnaviria</taxon>
        <taxon>Heunggongvirae</taxon>
        <taxon>Uroviricota</taxon>
        <taxon>Caudoviricetes</taxon>
        <taxon>Vandenendeviridae</taxon>
        <taxon>Gorskivirinae</taxon>
        <taxon>Otagovirus</taxon>
        <taxon>Otagovirus psa267</taxon>
    </lineage>
</organism>
<proteinExistence type="predicted"/>
<evidence type="ECO:0000313" key="1">
    <source>
        <dbReference type="EMBL" id="QNN99937.1"/>
    </source>
</evidence>
<gene>
    <name evidence="1" type="ORF">phiPsa267_157</name>
</gene>
<sequence>MSHIKTNNGATNMTLTTIQNNIVPVFVAYEVHDEYGRNKSVLSLHRTKADAEVAARNKGWYGGPGDVQMKHAIEDGLDLYLLADFRPTCYADVTELRERQRQRAVEAALAKLTPEEIEALKGEFK</sequence>
<dbReference type="EMBL" id="MT670417">
    <property type="protein sequence ID" value="QNN99937.1"/>
    <property type="molecule type" value="Genomic_DNA"/>
</dbReference>
<accession>A0A7G9V0Y2</accession>
<dbReference type="Proteomes" id="UP000516074">
    <property type="component" value="Segment"/>
</dbReference>
<keyword evidence="2" id="KW-1185">Reference proteome</keyword>
<protein>
    <submittedName>
        <fullName evidence="1">Uncharacterized protein</fullName>
    </submittedName>
</protein>
<name>A0A7G9V0Y2_9CAUD</name>
<reference evidence="1 2" key="1">
    <citation type="submission" date="2020-06" db="EMBL/GenBank/DDBJ databases">
        <title>Characterization of Pseudomonas phiPsa374-like phages.</title>
        <authorList>
            <person name="Warring S."/>
            <person name="Malone L.M."/>
            <person name="Easingwood R.A."/>
            <person name="Rigano L."/>
            <person name="Frampton R.A."/>
            <person name="Lopez Acedo E."/>
            <person name="Templeton M.D."/>
            <person name="Kleffmann T."/>
            <person name="Bostina M."/>
            <person name="Fineran P.C."/>
        </authorList>
    </citation>
    <scope>NUCLEOTIDE SEQUENCE [LARGE SCALE GENOMIC DNA]</scope>
</reference>
<evidence type="ECO:0000313" key="2">
    <source>
        <dbReference type="Proteomes" id="UP000516074"/>
    </source>
</evidence>